<dbReference type="NCBIfam" id="TIGR01141">
    <property type="entry name" value="hisC"/>
    <property type="match status" value="1"/>
</dbReference>
<feature type="modified residue" description="N6-(pyridoxal phosphate)lysine" evidence="9">
    <location>
        <position position="213"/>
    </location>
</feature>
<dbReference type="KEGG" id="sta:STHERM_c13430"/>
<name>E0RU63_WINT6</name>
<evidence type="ECO:0000256" key="8">
    <source>
        <dbReference type="ARBA" id="ARBA00047481"/>
    </source>
</evidence>
<dbReference type="InterPro" id="IPR015424">
    <property type="entry name" value="PyrdxlP-dep_Trfase"/>
</dbReference>
<dbReference type="UniPathway" id="UPA00031">
    <property type="reaction ID" value="UER00012"/>
</dbReference>
<dbReference type="InterPro" id="IPR004839">
    <property type="entry name" value="Aminotransferase_I/II_large"/>
</dbReference>
<evidence type="ECO:0000256" key="3">
    <source>
        <dbReference type="ARBA" id="ARBA00007970"/>
    </source>
</evidence>
<comment type="subunit">
    <text evidence="4 9">Homodimer.</text>
</comment>
<evidence type="ECO:0000256" key="2">
    <source>
        <dbReference type="ARBA" id="ARBA00005011"/>
    </source>
</evidence>
<dbReference type="Pfam" id="PF00155">
    <property type="entry name" value="Aminotran_1_2"/>
    <property type="match status" value="1"/>
</dbReference>
<evidence type="ECO:0000256" key="4">
    <source>
        <dbReference type="ARBA" id="ARBA00011738"/>
    </source>
</evidence>
<dbReference type="RefSeq" id="WP_013314124.1">
    <property type="nucleotide sequence ID" value="NC_014484.1"/>
</dbReference>
<dbReference type="Proteomes" id="UP000001296">
    <property type="component" value="Chromosome"/>
</dbReference>
<dbReference type="eggNOG" id="COG0079">
    <property type="taxonomic scope" value="Bacteria"/>
</dbReference>
<dbReference type="PANTHER" id="PTHR43643:SF3">
    <property type="entry name" value="HISTIDINOL-PHOSPHATE AMINOTRANSFERASE"/>
    <property type="match status" value="1"/>
</dbReference>
<reference key="1">
    <citation type="submission" date="2009-08" db="EMBL/GenBank/DDBJ databases">
        <title>The genome sequence of Spirochaeta thermophila DSM6192.</title>
        <authorList>
            <person name="Angelov A."/>
            <person name="Mientus M."/>
            <person name="Wittenberg S."/>
            <person name="Lehmann R."/>
            <person name="Liesegang H."/>
            <person name="Daniel R."/>
            <person name="Liebl W."/>
        </authorList>
    </citation>
    <scope>NUCLEOTIDE SEQUENCE</scope>
    <source>
        <strain>DSM 6192</strain>
    </source>
</reference>
<dbReference type="InterPro" id="IPR050106">
    <property type="entry name" value="HistidinolP_aminotransfase"/>
</dbReference>
<comment type="pathway">
    <text evidence="2 9">Amino-acid biosynthesis; L-histidine biosynthesis; L-histidine from 5-phospho-alpha-D-ribose 1-diphosphate: step 7/9.</text>
</comment>
<evidence type="ECO:0000259" key="10">
    <source>
        <dbReference type="Pfam" id="PF00155"/>
    </source>
</evidence>
<dbReference type="Gene3D" id="3.40.640.10">
    <property type="entry name" value="Type I PLP-dependent aspartate aminotransferase-like (Major domain)"/>
    <property type="match status" value="1"/>
</dbReference>
<dbReference type="GO" id="GO:0000105">
    <property type="term" value="P:L-histidine biosynthetic process"/>
    <property type="evidence" value="ECO:0007669"/>
    <property type="project" value="UniProtKB-UniRule"/>
</dbReference>
<proteinExistence type="inferred from homology"/>
<dbReference type="InterPro" id="IPR015422">
    <property type="entry name" value="PyrdxlP-dep_Trfase_small"/>
</dbReference>
<reference evidence="11 12" key="2">
    <citation type="journal article" date="2010" name="J. Bacteriol.">
        <title>Genome sequence of the polysaccharide-degrading, thermophilic anaerobe Spirochaeta thermophila DSM 6192.</title>
        <authorList>
            <person name="Angelov A."/>
            <person name="Liebl S."/>
            <person name="Ballschmiter M."/>
            <person name="Bomeke M."/>
            <person name="Lehmann R."/>
            <person name="Liesegang H."/>
            <person name="Daniel R."/>
            <person name="Liebl W."/>
        </authorList>
    </citation>
    <scope>NUCLEOTIDE SEQUENCE [LARGE SCALE GENOMIC DNA]</scope>
    <source>
        <strain evidence="12">ATCC 49972 / DSM 6192 / RI 19.B1</strain>
    </source>
</reference>
<feature type="domain" description="Aminotransferase class I/classII large" evidence="10">
    <location>
        <begin position="23"/>
        <end position="346"/>
    </location>
</feature>
<comment type="similarity">
    <text evidence="3 9">Belongs to the class-II pyridoxal-phosphate-dependent aminotransferase family. Histidinol-phosphate aminotransferase subfamily.</text>
</comment>
<dbReference type="GO" id="GO:0030170">
    <property type="term" value="F:pyridoxal phosphate binding"/>
    <property type="evidence" value="ECO:0007669"/>
    <property type="project" value="InterPro"/>
</dbReference>
<evidence type="ECO:0000256" key="9">
    <source>
        <dbReference type="HAMAP-Rule" id="MF_01023"/>
    </source>
</evidence>
<dbReference type="AlphaFoldDB" id="E0RU63"/>
<dbReference type="InterPro" id="IPR005861">
    <property type="entry name" value="HisP_aminotrans"/>
</dbReference>
<keyword evidence="6 9" id="KW-0808">Transferase</keyword>
<evidence type="ECO:0000313" key="11">
    <source>
        <dbReference type="EMBL" id="ADN02284.1"/>
    </source>
</evidence>
<dbReference type="PANTHER" id="PTHR43643">
    <property type="entry name" value="HISTIDINOL-PHOSPHATE AMINOTRANSFERASE 2"/>
    <property type="match status" value="1"/>
</dbReference>
<evidence type="ECO:0000256" key="6">
    <source>
        <dbReference type="ARBA" id="ARBA00022679"/>
    </source>
</evidence>
<gene>
    <name evidence="9" type="primary">hisC</name>
    <name evidence="11" type="ordered locus">STHERM_c13430</name>
</gene>
<keyword evidence="9" id="KW-0028">Amino-acid biosynthesis</keyword>
<evidence type="ECO:0000313" key="12">
    <source>
        <dbReference type="Proteomes" id="UP000001296"/>
    </source>
</evidence>
<evidence type="ECO:0000256" key="7">
    <source>
        <dbReference type="ARBA" id="ARBA00022898"/>
    </source>
</evidence>
<keyword evidence="7 9" id="KW-0663">Pyridoxal phosphate</keyword>
<dbReference type="GO" id="GO:0004400">
    <property type="term" value="F:histidinol-phosphate transaminase activity"/>
    <property type="evidence" value="ECO:0007669"/>
    <property type="project" value="UniProtKB-UniRule"/>
</dbReference>
<dbReference type="PaxDb" id="665571-STHERM_c13430"/>
<comment type="cofactor">
    <cofactor evidence="1 9">
        <name>pyridoxal 5'-phosphate</name>
        <dbReference type="ChEBI" id="CHEBI:597326"/>
    </cofactor>
</comment>
<dbReference type="InterPro" id="IPR015421">
    <property type="entry name" value="PyrdxlP-dep_Trfase_major"/>
</dbReference>
<sequence length="355" mass="39411">MRVRQVVQSLPTYTAGASRPGAIKLSSNENPLGPSPLALKALKEASETIHLYPDKACTSLKEKLAEVHGLTPKWFVIGNGSDEVMLFIAGAFVERGISVVTSEHTFSEYTFATRVFEGEVRYAPMREGRFALSELAAGIDSSTRVVFICNPNNPTGTYVSHEELVSFLETVPEEVLVVVDEAYREYVEARDFPRTLELVKRHPNLMVLRTFSKIYGLAGLRVGYGIARPEVIRYVERLKPPFNVNLLGQVAARAALDDTAFVERSRALTREGKAFLYRELSRLGLFAYPSEANFVCFRLGGSSQEAFEALMERGVIIRPLDSFGLPGWMRVTVGTPDQNEAFIEALSSYLASRGR</sequence>
<dbReference type="EMBL" id="CP001698">
    <property type="protein sequence ID" value="ADN02284.1"/>
    <property type="molecule type" value="Genomic_DNA"/>
</dbReference>
<accession>E0RU63</accession>
<dbReference type="CDD" id="cd00609">
    <property type="entry name" value="AAT_like"/>
    <property type="match status" value="1"/>
</dbReference>
<dbReference type="Gene3D" id="3.90.1150.10">
    <property type="entry name" value="Aspartate Aminotransferase, domain 1"/>
    <property type="match status" value="1"/>
</dbReference>
<keyword evidence="5 9" id="KW-0032">Aminotransferase</keyword>
<evidence type="ECO:0000256" key="5">
    <source>
        <dbReference type="ARBA" id="ARBA00022576"/>
    </source>
</evidence>
<dbReference type="SUPFAM" id="SSF53383">
    <property type="entry name" value="PLP-dependent transferases"/>
    <property type="match status" value="1"/>
</dbReference>
<protein>
    <recommendedName>
        <fullName evidence="9">Histidinol-phosphate aminotransferase</fullName>
        <ecNumber evidence="9">2.6.1.9</ecNumber>
    </recommendedName>
    <alternativeName>
        <fullName evidence="9">Imidazole acetol-phosphate transaminase</fullName>
    </alternativeName>
</protein>
<dbReference type="HOGENOM" id="CLU_017584_3_3_12"/>
<dbReference type="HAMAP" id="MF_01023">
    <property type="entry name" value="HisC_aminotrans_2"/>
    <property type="match status" value="1"/>
</dbReference>
<comment type="catalytic activity">
    <reaction evidence="8 9">
        <text>L-histidinol phosphate + 2-oxoglutarate = 3-(imidazol-4-yl)-2-oxopropyl phosphate + L-glutamate</text>
        <dbReference type="Rhea" id="RHEA:23744"/>
        <dbReference type="ChEBI" id="CHEBI:16810"/>
        <dbReference type="ChEBI" id="CHEBI:29985"/>
        <dbReference type="ChEBI" id="CHEBI:57766"/>
        <dbReference type="ChEBI" id="CHEBI:57980"/>
        <dbReference type="EC" id="2.6.1.9"/>
    </reaction>
</comment>
<keyword evidence="9" id="KW-0368">Histidine biosynthesis</keyword>
<organism evidence="11 12">
    <name type="scientific">Winmispira thermophila (strain ATCC 49972 / DSM 6192 / RI 19.B1)</name>
    <name type="common">Spirochaeta thermophila</name>
    <dbReference type="NCBI Taxonomy" id="665571"/>
    <lineage>
        <taxon>Bacteria</taxon>
        <taxon>Pseudomonadati</taxon>
        <taxon>Spirochaetota</taxon>
        <taxon>Spirochaetia</taxon>
        <taxon>Winmispirales</taxon>
        <taxon>Winmispiraceae</taxon>
        <taxon>Winmispira</taxon>
    </lineage>
</organism>
<dbReference type="EC" id="2.6.1.9" evidence="9"/>
<evidence type="ECO:0000256" key="1">
    <source>
        <dbReference type="ARBA" id="ARBA00001933"/>
    </source>
</evidence>